<dbReference type="SMART" id="SM00228">
    <property type="entry name" value="PDZ"/>
    <property type="match status" value="1"/>
</dbReference>
<dbReference type="InterPro" id="IPR008915">
    <property type="entry name" value="Peptidase_M50"/>
</dbReference>
<dbReference type="EMBL" id="PFBM01000004">
    <property type="protein sequence ID" value="PIR82832.1"/>
    <property type="molecule type" value="Genomic_DNA"/>
</dbReference>
<name>A0A2H0U8U6_9BACT</name>
<evidence type="ECO:0000259" key="12">
    <source>
        <dbReference type="SMART" id="SM00228"/>
    </source>
</evidence>
<dbReference type="InterPro" id="IPR004387">
    <property type="entry name" value="Pept_M50_Zn"/>
</dbReference>
<evidence type="ECO:0000256" key="6">
    <source>
        <dbReference type="ARBA" id="ARBA00022801"/>
    </source>
</evidence>
<gene>
    <name evidence="13" type="ORF">COU20_00205</name>
</gene>
<evidence type="ECO:0000256" key="10">
    <source>
        <dbReference type="ARBA" id="ARBA00023136"/>
    </source>
</evidence>
<evidence type="ECO:0000256" key="2">
    <source>
        <dbReference type="ARBA" id="ARBA00004141"/>
    </source>
</evidence>
<keyword evidence="8 11" id="KW-1133">Transmembrane helix</keyword>
<dbReference type="PANTHER" id="PTHR42837:SF2">
    <property type="entry name" value="MEMBRANE METALLOPROTEASE ARASP2, CHLOROPLASTIC-RELATED"/>
    <property type="match status" value="1"/>
</dbReference>
<dbReference type="SUPFAM" id="SSF50156">
    <property type="entry name" value="PDZ domain-like"/>
    <property type="match status" value="1"/>
</dbReference>
<dbReference type="InterPro" id="IPR036034">
    <property type="entry name" value="PDZ_sf"/>
</dbReference>
<feature type="domain" description="PDZ" evidence="12">
    <location>
        <begin position="109"/>
        <end position="197"/>
    </location>
</feature>
<keyword evidence="7" id="KW-0862">Zinc</keyword>
<dbReference type="GO" id="GO:0004222">
    <property type="term" value="F:metalloendopeptidase activity"/>
    <property type="evidence" value="ECO:0007669"/>
    <property type="project" value="InterPro"/>
</dbReference>
<accession>A0A2H0U8U6</accession>
<keyword evidence="4" id="KW-0645">Protease</keyword>
<reference evidence="14" key="1">
    <citation type="submission" date="2017-09" db="EMBL/GenBank/DDBJ databases">
        <title>Depth-based differentiation of microbial function through sediment-hosted aquifers and enrichment of novel symbionts in the deep terrestrial subsurface.</title>
        <authorList>
            <person name="Probst A.J."/>
            <person name="Ladd B."/>
            <person name="Jarett J.K."/>
            <person name="Geller-Mcgrath D.E."/>
            <person name="Sieber C.M.K."/>
            <person name="Emerson J.B."/>
            <person name="Anantharaman K."/>
            <person name="Thomas B.C."/>
            <person name="Malmstrom R."/>
            <person name="Stieglmeier M."/>
            <person name="Klingl A."/>
            <person name="Woyke T."/>
            <person name="Ryan C.M."/>
            <person name="Banfield J.F."/>
        </authorList>
    </citation>
    <scope>NUCLEOTIDE SEQUENCE [LARGE SCALE GENOMIC DNA]</scope>
</reference>
<comment type="subcellular location">
    <subcellularLocation>
        <location evidence="2">Membrane</location>
        <topology evidence="2">Multi-pass membrane protein</topology>
    </subcellularLocation>
</comment>
<keyword evidence="10 11" id="KW-0472">Membrane</keyword>
<dbReference type="InterPro" id="IPR001478">
    <property type="entry name" value="PDZ"/>
</dbReference>
<keyword evidence="6" id="KW-0378">Hydrolase</keyword>
<dbReference type="Proteomes" id="UP000231379">
    <property type="component" value="Unassembled WGS sequence"/>
</dbReference>
<evidence type="ECO:0000256" key="9">
    <source>
        <dbReference type="ARBA" id="ARBA00023049"/>
    </source>
</evidence>
<dbReference type="PANTHER" id="PTHR42837">
    <property type="entry name" value="REGULATOR OF SIGMA-E PROTEASE RSEP"/>
    <property type="match status" value="1"/>
</dbReference>
<feature type="transmembrane region" description="Helical" evidence="11">
    <location>
        <begin position="295"/>
        <end position="314"/>
    </location>
</feature>
<dbReference type="Gene3D" id="2.30.42.10">
    <property type="match status" value="1"/>
</dbReference>
<comment type="similarity">
    <text evidence="3">Belongs to the peptidase M50B family.</text>
</comment>
<evidence type="ECO:0000256" key="1">
    <source>
        <dbReference type="ARBA" id="ARBA00001947"/>
    </source>
</evidence>
<dbReference type="Pfam" id="PF02163">
    <property type="entry name" value="Peptidase_M50"/>
    <property type="match status" value="1"/>
</dbReference>
<evidence type="ECO:0000256" key="5">
    <source>
        <dbReference type="ARBA" id="ARBA00022692"/>
    </source>
</evidence>
<proteinExistence type="inferred from homology"/>
<evidence type="ECO:0000313" key="13">
    <source>
        <dbReference type="EMBL" id="PIR82832.1"/>
    </source>
</evidence>
<evidence type="ECO:0000256" key="7">
    <source>
        <dbReference type="ARBA" id="ARBA00022833"/>
    </source>
</evidence>
<evidence type="ECO:0000256" key="3">
    <source>
        <dbReference type="ARBA" id="ARBA00007931"/>
    </source>
</evidence>
<evidence type="ECO:0000256" key="4">
    <source>
        <dbReference type="ARBA" id="ARBA00022670"/>
    </source>
</evidence>
<comment type="caution">
    <text evidence="13">The sequence shown here is derived from an EMBL/GenBank/DDBJ whole genome shotgun (WGS) entry which is preliminary data.</text>
</comment>
<protein>
    <recommendedName>
        <fullName evidence="12">PDZ domain-containing protein</fullName>
    </recommendedName>
</protein>
<feature type="transmembrane region" description="Helical" evidence="11">
    <location>
        <begin position="339"/>
        <end position="360"/>
    </location>
</feature>
<evidence type="ECO:0000313" key="14">
    <source>
        <dbReference type="Proteomes" id="UP000231379"/>
    </source>
</evidence>
<keyword evidence="9" id="KW-0482">Metalloprotease</keyword>
<comment type="cofactor">
    <cofactor evidence="1">
        <name>Zn(2+)</name>
        <dbReference type="ChEBI" id="CHEBI:29105"/>
    </cofactor>
</comment>
<evidence type="ECO:0000256" key="8">
    <source>
        <dbReference type="ARBA" id="ARBA00022989"/>
    </source>
</evidence>
<dbReference type="AlphaFoldDB" id="A0A2H0U8U6"/>
<keyword evidence="5 11" id="KW-0812">Transmembrane</keyword>
<dbReference type="CDD" id="cd06163">
    <property type="entry name" value="S2P-M50_PDZ_RseP-like"/>
    <property type="match status" value="1"/>
</dbReference>
<dbReference type="GO" id="GO:0006508">
    <property type="term" value="P:proteolysis"/>
    <property type="evidence" value="ECO:0007669"/>
    <property type="project" value="UniProtKB-KW"/>
</dbReference>
<organism evidence="13 14">
    <name type="scientific">Candidatus Kaiserbacteria bacterium CG10_big_fil_rev_8_21_14_0_10_59_10</name>
    <dbReference type="NCBI Taxonomy" id="1974612"/>
    <lineage>
        <taxon>Bacteria</taxon>
        <taxon>Candidatus Kaiseribacteriota</taxon>
    </lineage>
</organism>
<dbReference type="GO" id="GO:0016020">
    <property type="term" value="C:membrane"/>
    <property type="evidence" value="ECO:0007669"/>
    <property type="project" value="UniProtKB-SubCell"/>
</dbReference>
<feature type="transmembrane region" description="Helical" evidence="11">
    <location>
        <begin position="92"/>
        <end position="113"/>
    </location>
</feature>
<evidence type="ECO:0000256" key="11">
    <source>
        <dbReference type="SAM" id="Phobius"/>
    </source>
</evidence>
<sequence>MTTILLVVGILVFLIIVHELGHFAVAKFFKVKVEEFGVGYPPRALLLGTWGGTKYTLNWLPFGGFVRLYGEQGEGETRPGRTSGKFTDAPRFAQALILVAGVAMNALAAWFLFTGALMMGVPQVVEPHLAGENARLIVSQVLPSSPAAGAGLIAGDEIIGLRDVESGAEAALTPDSVTAFVSERGGRQIELTYERGGRSAVAYVYPAHSVVQSAAERPAIGVGLVIMEHTPLPFAQALREAGGRTIYAFELVGRGLSEIGRGIVGGNRNVLDEVVGPVGLVGIVGDASKHGIGSILSLAAFISVNLVIINLLPIPALDGGRLVLLGVESAMRRSAPRTVAQLLNALGVAFIIVLMVTVTYQDIARLLS</sequence>